<dbReference type="EMBL" id="GG745329">
    <property type="protein sequence ID" value="KNE55576.1"/>
    <property type="molecule type" value="Genomic_DNA"/>
</dbReference>
<evidence type="ECO:0000313" key="3">
    <source>
        <dbReference type="Proteomes" id="UP000054350"/>
    </source>
</evidence>
<proteinExistence type="predicted"/>
<evidence type="ECO:0000256" key="1">
    <source>
        <dbReference type="SAM" id="MobiDB-lite"/>
    </source>
</evidence>
<evidence type="ECO:0000313" key="2">
    <source>
        <dbReference type="EMBL" id="KNE55576.1"/>
    </source>
</evidence>
<dbReference type="Proteomes" id="UP000054350">
    <property type="component" value="Unassembled WGS sequence"/>
</dbReference>
<organism evidence="2 3">
    <name type="scientific">Allomyces macrogynus (strain ATCC 38327)</name>
    <name type="common">Allomyces javanicus var. macrogynus</name>
    <dbReference type="NCBI Taxonomy" id="578462"/>
    <lineage>
        <taxon>Eukaryota</taxon>
        <taxon>Fungi</taxon>
        <taxon>Fungi incertae sedis</taxon>
        <taxon>Blastocladiomycota</taxon>
        <taxon>Blastocladiomycetes</taxon>
        <taxon>Blastocladiales</taxon>
        <taxon>Blastocladiaceae</taxon>
        <taxon>Allomyces</taxon>
    </lineage>
</organism>
<dbReference type="VEuPathDB" id="FungiDB:AMAG_01467"/>
<protein>
    <submittedName>
        <fullName evidence="2">Uncharacterized protein</fullName>
    </submittedName>
</protein>
<dbReference type="OrthoDB" id="5556236at2759"/>
<sequence length="168" mass="17374">MASANLTWATGDQSTQSAYTSTAHASFVSHTGEPTRRTAATEYELNKAKNRHPSDWAATGDRTPLTSSYKSTFATSSSTYAKIPPISVSAATAGRAGASPREPVGAATATIPPPAPRAPGFDILTGTAVAAQRAPGTFFAGRVSMHKLEAKAHARQPGWNIITGSFGA</sequence>
<gene>
    <name evidence="2" type="ORF">AMAG_01467</name>
</gene>
<reference evidence="2 3" key="1">
    <citation type="submission" date="2009-11" db="EMBL/GenBank/DDBJ databases">
        <title>Annotation of Allomyces macrogynus ATCC 38327.</title>
        <authorList>
            <consortium name="The Broad Institute Genome Sequencing Platform"/>
            <person name="Russ C."/>
            <person name="Cuomo C."/>
            <person name="Burger G."/>
            <person name="Gray M.W."/>
            <person name="Holland P.W.H."/>
            <person name="King N."/>
            <person name="Lang F.B.F."/>
            <person name="Roger A.J."/>
            <person name="Ruiz-Trillo I."/>
            <person name="Young S.K."/>
            <person name="Zeng Q."/>
            <person name="Gargeya S."/>
            <person name="Fitzgerald M."/>
            <person name="Haas B."/>
            <person name="Abouelleil A."/>
            <person name="Alvarado L."/>
            <person name="Arachchi H.M."/>
            <person name="Berlin A."/>
            <person name="Chapman S.B."/>
            <person name="Gearin G."/>
            <person name="Goldberg J."/>
            <person name="Griggs A."/>
            <person name="Gujja S."/>
            <person name="Hansen M."/>
            <person name="Heiman D."/>
            <person name="Howarth C."/>
            <person name="Larimer J."/>
            <person name="Lui A."/>
            <person name="MacDonald P.J.P."/>
            <person name="McCowen C."/>
            <person name="Montmayeur A."/>
            <person name="Murphy C."/>
            <person name="Neiman D."/>
            <person name="Pearson M."/>
            <person name="Priest M."/>
            <person name="Roberts A."/>
            <person name="Saif S."/>
            <person name="Shea T."/>
            <person name="Sisk P."/>
            <person name="Stolte C."/>
            <person name="Sykes S."/>
            <person name="Wortman J."/>
            <person name="Nusbaum C."/>
            <person name="Birren B."/>
        </authorList>
    </citation>
    <scope>NUCLEOTIDE SEQUENCE [LARGE SCALE GENOMIC DNA]</scope>
    <source>
        <strain evidence="2 3">ATCC 38327</strain>
    </source>
</reference>
<keyword evidence="3" id="KW-1185">Reference proteome</keyword>
<name>A0A0L0RZR2_ALLM3</name>
<dbReference type="AlphaFoldDB" id="A0A0L0RZR2"/>
<accession>A0A0L0RZR2</accession>
<reference evidence="3" key="2">
    <citation type="submission" date="2009-11" db="EMBL/GenBank/DDBJ databases">
        <title>The Genome Sequence of Allomyces macrogynus strain ATCC 38327.</title>
        <authorList>
            <consortium name="The Broad Institute Genome Sequencing Platform"/>
            <person name="Russ C."/>
            <person name="Cuomo C."/>
            <person name="Shea T."/>
            <person name="Young S.K."/>
            <person name="Zeng Q."/>
            <person name="Koehrsen M."/>
            <person name="Haas B."/>
            <person name="Borodovsky M."/>
            <person name="Guigo R."/>
            <person name="Alvarado L."/>
            <person name="Berlin A."/>
            <person name="Borenstein D."/>
            <person name="Chen Z."/>
            <person name="Engels R."/>
            <person name="Freedman E."/>
            <person name="Gellesch M."/>
            <person name="Goldberg J."/>
            <person name="Griggs A."/>
            <person name="Gujja S."/>
            <person name="Heiman D."/>
            <person name="Hepburn T."/>
            <person name="Howarth C."/>
            <person name="Jen D."/>
            <person name="Larson L."/>
            <person name="Lewis B."/>
            <person name="Mehta T."/>
            <person name="Park D."/>
            <person name="Pearson M."/>
            <person name="Roberts A."/>
            <person name="Saif S."/>
            <person name="Shenoy N."/>
            <person name="Sisk P."/>
            <person name="Stolte C."/>
            <person name="Sykes S."/>
            <person name="Walk T."/>
            <person name="White J."/>
            <person name="Yandava C."/>
            <person name="Burger G."/>
            <person name="Gray M.W."/>
            <person name="Holland P.W.H."/>
            <person name="King N."/>
            <person name="Lang F.B.F."/>
            <person name="Roger A.J."/>
            <person name="Ruiz-Trillo I."/>
            <person name="Lander E."/>
            <person name="Nusbaum C."/>
        </authorList>
    </citation>
    <scope>NUCLEOTIDE SEQUENCE [LARGE SCALE GENOMIC DNA]</scope>
    <source>
        <strain evidence="3">ATCC 38327</strain>
    </source>
</reference>
<feature type="region of interest" description="Disordered" evidence="1">
    <location>
        <begin position="91"/>
        <end position="119"/>
    </location>
</feature>